<organism evidence="6 7">
    <name type="scientific">Acidisphaera rubrifaciens HS-AP3</name>
    <dbReference type="NCBI Taxonomy" id="1231350"/>
    <lineage>
        <taxon>Bacteria</taxon>
        <taxon>Pseudomonadati</taxon>
        <taxon>Pseudomonadota</taxon>
        <taxon>Alphaproteobacteria</taxon>
        <taxon>Acetobacterales</taxon>
        <taxon>Acetobacteraceae</taxon>
        <taxon>Acidisphaera</taxon>
    </lineage>
</organism>
<evidence type="ECO:0000256" key="1">
    <source>
        <dbReference type="ARBA" id="ARBA00023015"/>
    </source>
</evidence>
<name>A0A0D6P5E2_9PROT</name>
<evidence type="ECO:0000313" key="7">
    <source>
        <dbReference type="Proteomes" id="UP000032680"/>
    </source>
</evidence>
<keyword evidence="1" id="KW-0805">Transcription regulation</keyword>
<protein>
    <submittedName>
        <fullName evidence="6">Transcriptional regulator ArsR</fullName>
    </submittedName>
</protein>
<dbReference type="InterPro" id="IPR011991">
    <property type="entry name" value="ArsR-like_HTH"/>
</dbReference>
<dbReference type="GO" id="GO:0003677">
    <property type="term" value="F:DNA binding"/>
    <property type="evidence" value="ECO:0007669"/>
    <property type="project" value="UniProtKB-KW"/>
</dbReference>
<keyword evidence="2" id="KW-0238">DNA-binding</keyword>
<dbReference type="InterPro" id="IPR036388">
    <property type="entry name" value="WH-like_DNA-bd_sf"/>
</dbReference>
<dbReference type="GO" id="GO:0003700">
    <property type="term" value="F:DNA-binding transcription factor activity"/>
    <property type="evidence" value="ECO:0007669"/>
    <property type="project" value="InterPro"/>
</dbReference>
<dbReference type="PROSITE" id="PS50987">
    <property type="entry name" value="HTH_ARSR_2"/>
    <property type="match status" value="1"/>
</dbReference>
<evidence type="ECO:0000256" key="2">
    <source>
        <dbReference type="ARBA" id="ARBA00023125"/>
    </source>
</evidence>
<keyword evidence="7" id="KW-1185">Reference proteome</keyword>
<dbReference type="PANTHER" id="PTHR43132:SF2">
    <property type="entry name" value="ARSENICAL RESISTANCE OPERON REPRESSOR ARSR-RELATED"/>
    <property type="match status" value="1"/>
</dbReference>
<dbReference type="InterPro" id="IPR036390">
    <property type="entry name" value="WH_DNA-bd_sf"/>
</dbReference>
<evidence type="ECO:0000313" key="6">
    <source>
        <dbReference type="EMBL" id="GAN76985.1"/>
    </source>
</evidence>
<dbReference type="EMBL" id="BANB01000213">
    <property type="protein sequence ID" value="GAN76985.1"/>
    <property type="molecule type" value="Genomic_DNA"/>
</dbReference>
<dbReference type="PANTHER" id="PTHR43132">
    <property type="entry name" value="ARSENICAL RESISTANCE OPERON REPRESSOR ARSR-RELATED"/>
    <property type="match status" value="1"/>
</dbReference>
<dbReference type="Pfam" id="PF01022">
    <property type="entry name" value="HTH_5"/>
    <property type="match status" value="1"/>
</dbReference>
<proteinExistence type="predicted"/>
<dbReference type="InterPro" id="IPR051011">
    <property type="entry name" value="Metal_resp_trans_reg"/>
</dbReference>
<keyword evidence="3" id="KW-0804">Transcription</keyword>
<gene>
    <name evidence="6" type="ORF">Asru_0213_07</name>
</gene>
<sequence length="144" mass="14698">MTAADPIDVDAAVPRLRTLANPARLRIALRLLQGEVSVATIETSLGLRQPNLSQHLGDLREAGLVTARRESRTVFYSLADAGAQRLVASIAAGFGASAPQRSPHPALDPAFDPVPDTPLGASASGGAAGPVEAAVFAVIEGGDP</sequence>
<dbReference type="SMART" id="SM00418">
    <property type="entry name" value="HTH_ARSR"/>
    <property type="match status" value="1"/>
</dbReference>
<dbReference type="CDD" id="cd00090">
    <property type="entry name" value="HTH_ARSR"/>
    <property type="match status" value="1"/>
</dbReference>
<dbReference type="Gene3D" id="1.10.10.10">
    <property type="entry name" value="Winged helix-like DNA-binding domain superfamily/Winged helix DNA-binding domain"/>
    <property type="match status" value="1"/>
</dbReference>
<dbReference type="SUPFAM" id="SSF46785">
    <property type="entry name" value="Winged helix' DNA-binding domain"/>
    <property type="match status" value="1"/>
</dbReference>
<dbReference type="NCBIfam" id="NF033788">
    <property type="entry name" value="HTH_metalloreg"/>
    <property type="match status" value="1"/>
</dbReference>
<evidence type="ECO:0000256" key="3">
    <source>
        <dbReference type="ARBA" id="ARBA00023163"/>
    </source>
</evidence>
<dbReference type="OrthoDB" id="194599at2"/>
<dbReference type="AlphaFoldDB" id="A0A0D6P5E2"/>
<dbReference type="RefSeq" id="WP_052945164.1">
    <property type="nucleotide sequence ID" value="NZ_BANB01000213.1"/>
</dbReference>
<feature type="region of interest" description="Disordered" evidence="4">
    <location>
        <begin position="96"/>
        <end position="127"/>
    </location>
</feature>
<dbReference type="Proteomes" id="UP000032680">
    <property type="component" value="Unassembled WGS sequence"/>
</dbReference>
<comment type="caution">
    <text evidence="6">The sequence shown here is derived from an EMBL/GenBank/DDBJ whole genome shotgun (WGS) entry which is preliminary data.</text>
</comment>
<dbReference type="InterPro" id="IPR001845">
    <property type="entry name" value="HTH_ArsR_DNA-bd_dom"/>
</dbReference>
<evidence type="ECO:0000256" key="4">
    <source>
        <dbReference type="SAM" id="MobiDB-lite"/>
    </source>
</evidence>
<reference evidence="6 7" key="1">
    <citation type="submission" date="2012-11" db="EMBL/GenBank/DDBJ databases">
        <title>Whole genome sequence of Acidisphaera rubrifaciens HS-AP3.</title>
        <authorList>
            <person name="Azuma Y."/>
            <person name="Higashiura N."/>
            <person name="Hirakawa H."/>
            <person name="Matsushita K."/>
        </authorList>
    </citation>
    <scope>NUCLEOTIDE SEQUENCE [LARGE SCALE GENOMIC DNA]</scope>
    <source>
        <strain evidence="6 7">HS-AP3</strain>
    </source>
</reference>
<dbReference type="PRINTS" id="PR00778">
    <property type="entry name" value="HTHARSR"/>
</dbReference>
<evidence type="ECO:0000259" key="5">
    <source>
        <dbReference type="PROSITE" id="PS50987"/>
    </source>
</evidence>
<accession>A0A0D6P5E2</accession>
<feature type="domain" description="HTH arsR-type" evidence="5">
    <location>
        <begin position="4"/>
        <end position="98"/>
    </location>
</feature>